<evidence type="ECO:0000313" key="1">
    <source>
        <dbReference type="EMBL" id="PSL05113.1"/>
    </source>
</evidence>
<accession>A0A2P8E6M7</accession>
<comment type="caution">
    <text evidence="1">The sequence shown here is derived from an EMBL/GenBank/DDBJ whole genome shotgun (WGS) entry which is preliminary data.</text>
</comment>
<dbReference type="RefSeq" id="WP_331527833.1">
    <property type="nucleotide sequence ID" value="NZ_JAUVYL010000024.1"/>
</dbReference>
<dbReference type="Proteomes" id="UP000240708">
    <property type="component" value="Unassembled WGS sequence"/>
</dbReference>
<keyword evidence="2" id="KW-1185">Reference proteome</keyword>
<sequence length="165" mass="19631">MGKPLKTDHSTDAMKFSAMNTTTHIIEENNFELMFEMRYARVYSNSDKGMLICELLADYVPIEDFKEIFTYISGIAAEGKYEKFIFDKRALRAFHQPSMEWYFLNWKNKMLELGITKHRKILPEEKWFERMVMIAKDQIIKNNPENIIHLLDIKYCNSIEEAIMI</sequence>
<protein>
    <submittedName>
        <fullName evidence="1">Uncharacterized protein</fullName>
    </submittedName>
</protein>
<dbReference type="AlphaFoldDB" id="A0A2P8E6M7"/>
<organism evidence="1 2">
    <name type="scientific">Cecembia rubra</name>
    <dbReference type="NCBI Taxonomy" id="1485585"/>
    <lineage>
        <taxon>Bacteria</taxon>
        <taxon>Pseudomonadati</taxon>
        <taxon>Bacteroidota</taxon>
        <taxon>Cytophagia</taxon>
        <taxon>Cytophagales</taxon>
        <taxon>Cyclobacteriaceae</taxon>
        <taxon>Cecembia</taxon>
    </lineage>
</organism>
<dbReference type="EMBL" id="PYGF01000004">
    <property type="protein sequence ID" value="PSL05113.1"/>
    <property type="molecule type" value="Genomic_DNA"/>
</dbReference>
<gene>
    <name evidence="1" type="ORF">CLV48_104288</name>
</gene>
<reference evidence="1 2" key="1">
    <citation type="submission" date="2018-03" db="EMBL/GenBank/DDBJ databases">
        <title>Genomic Encyclopedia of Archaeal and Bacterial Type Strains, Phase II (KMG-II): from individual species to whole genera.</title>
        <authorList>
            <person name="Goeker M."/>
        </authorList>
    </citation>
    <scope>NUCLEOTIDE SEQUENCE [LARGE SCALE GENOMIC DNA]</scope>
    <source>
        <strain evidence="1 2">DSM 28057</strain>
    </source>
</reference>
<name>A0A2P8E6M7_9BACT</name>
<proteinExistence type="predicted"/>
<evidence type="ECO:0000313" key="2">
    <source>
        <dbReference type="Proteomes" id="UP000240708"/>
    </source>
</evidence>